<dbReference type="Proteomes" id="UP000483379">
    <property type="component" value="Unassembled WGS sequence"/>
</dbReference>
<dbReference type="RefSeq" id="WP_164451538.1">
    <property type="nucleotide sequence ID" value="NZ_JAAIJQ010000011.1"/>
</dbReference>
<dbReference type="AlphaFoldDB" id="A0A6M0JYE4"/>
<name>A0A6M0JYE4_9GAMM</name>
<organism evidence="1 2">
    <name type="scientific">Thiorhodococcus minor</name>
    <dbReference type="NCBI Taxonomy" id="57489"/>
    <lineage>
        <taxon>Bacteria</taxon>
        <taxon>Pseudomonadati</taxon>
        <taxon>Pseudomonadota</taxon>
        <taxon>Gammaproteobacteria</taxon>
        <taxon>Chromatiales</taxon>
        <taxon>Chromatiaceae</taxon>
        <taxon>Thiorhodococcus</taxon>
    </lineage>
</organism>
<comment type="caution">
    <text evidence="1">The sequence shown here is derived from an EMBL/GenBank/DDBJ whole genome shotgun (WGS) entry which is preliminary data.</text>
</comment>
<reference evidence="1 2" key="1">
    <citation type="submission" date="2020-02" db="EMBL/GenBank/DDBJ databases">
        <title>Genome sequences of Thiorhodococcus mannitoliphagus and Thiorhodococcus minor, purple sulfur photosynthetic bacteria in the gammaproteobacterial family, Chromatiaceae.</title>
        <authorList>
            <person name="Aviles F.A."/>
            <person name="Meyer T.E."/>
            <person name="Kyndt J.A."/>
        </authorList>
    </citation>
    <scope>NUCLEOTIDE SEQUENCE [LARGE SCALE GENOMIC DNA]</scope>
    <source>
        <strain evidence="1 2">DSM 11518</strain>
    </source>
</reference>
<gene>
    <name evidence="1" type="ORF">G3446_05610</name>
</gene>
<protein>
    <submittedName>
        <fullName evidence="1">Uncharacterized protein</fullName>
    </submittedName>
</protein>
<accession>A0A6M0JYE4</accession>
<sequence length="74" mass="8484">MTDDTTSLVLEHLRHIRAKVDSLDERVGRVELRLSVIEQTLGGLYAMAGSDRDTLQSAIRRIERLEQRLDLVDH</sequence>
<dbReference type="EMBL" id="JAAIJQ010000011">
    <property type="protein sequence ID" value="NEV61377.1"/>
    <property type="molecule type" value="Genomic_DNA"/>
</dbReference>
<evidence type="ECO:0000313" key="1">
    <source>
        <dbReference type="EMBL" id="NEV61377.1"/>
    </source>
</evidence>
<keyword evidence="2" id="KW-1185">Reference proteome</keyword>
<evidence type="ECO:0000313" key="2">
    <source>
        <dbReference type="Proteomes" id="UP000483379"/>
    </source>
</evidence>
<proteinExistence type="predicted"/>